<dbReference type="EMBL" id="BDSP01000008">
    <property type="protein sequence ID" value="GAX09526.1"/>
    <property type="molecule type" value="Genomic_DNA"/>
</dbReference>
<comment type="similarity">
    <text evidence="4">Belongs to the WD repeat PAAF1/RPN14 family.</text>
</comment>
<feature type="repeat" description="WD" evidence="5">
    <location>
        <begin position="234"/>
        <end position="275"/>
    </location>
</feature>
<evidence type="ECO:0000313" key="8">
    <source>
        <dbReference type="Proteomes" id="UP000198406"/>
    </source>
</evidence>
<dbReference type="InterPro" id="IPR019775">
    <property type="entry name" value="WD40_repeat_CS"/>
</dbReference>
<dbReference type="InParanoid" id="A0A1Z5J6H3"/>
<evidence type="ECO:0000313" key="7">
    <source>
        <dbReference type="EMBL" id="GAX09526.1"/>
    </source>
</evidence>
<dbReference type="GO" id="GO:0000502">
    <property type="term" value="C:proteasome complex"/>
    <property type="evidence" value="ECO:0007669"/>
    <property type="project" value="UniProtKB-KW"/>
</dbReference>
<accession>A0A1Z5J6H3</accession>
<protein>
    <submittedName>
        <fullName evidence="7">Uncharacterized protein</fullName>
    </submittedName>
</protein>
<dbReference type="AlphaFoldDB" id="A0A1Z5J6H3"/>
<feature type="chain" id="PRO_5012893586" evidence="6">
    <location>
        <begin position="17"/>
        <end position="492"/>
    </location>
</feature>
<reference evidence="7 8" key="1">
    <citation type="journal article" date="2015" name="Plant Cell">
        <title>Oil accumulation by the oleaginous diatom Fistulifera solaris as revealed by the genome and transcriptome.</title>
        <authorList>
            <person name="Tanaka T."/>
            <person name="Maeda Y."/>
            <person name="Veluchamy A."/>
            <person name="Tanaka M."/>
            <person name="Abida H."/>
            <person name="Marechal E."/>
            <person name="Bowler C."/>
            <person name="Muto M."/>
            <person name="Sunaga Y."/>
            <person name="Tanaka M."/>
            <person name="Yoshino T."/>
            <person name="Taniguchi T."/>
            <person name="Fukuda Y."/>
            <person name="Nemoto M."/>
            <person name="Matsumoto M."/>
            <person name="Wong P.S."/>
            <person name="Aburatani S."/>
            <person name="Fujibuchi W."/>
        </authorList>
    </citation>
    <scope>NUCLEOTIDE SEQUENCE [LARGE SCALE GENOMIC DNA]</scope>
    <source>
        <strain evidence="7 8">JPCC DA0580</strain>
    </source>
</reference>
<dbReference type="PANTHER" id="PTHR19857:SF19">
    <property type="entry name" value="26S PROTEASOME REGULATORY SUBUNIT RPN14"/>
    <property type="match status" value="1"/>
</dbReference>
<dbReference type="PROSITE" id="PS00678">
    <property type="entry name" value="WD_REPEATS_1"/>
    <property type="match status" value="1"/>
</dbReference>
<dbReference type="Proteomes" id="UP000198406">
    <property type="component" value="Unassembled WGS sequence"/>
</dbReference>
<feature type="repeat" description="WD" evidence="5">
    <location>
        <begin position="402"/>
        <end position="442"/>
    </location>
</feature>
<feature type="signal peptide" evidence="6">
    <location>
        <begin position="1"/>
        <end position="16"/>
    </location>
</feature>
<dbReference type="PANTHER" id="PTHR19857">
    <property type="entry name" value="MITOCHONDRIAL DIVISION PROTEIN 1-RELATED"/>
    <property type="match status" value="1"/>
</dbReference>
<dbReference type="SUPFAM" id="SSF50978">
    <property type="entry name" value="WD40 repeat-like"/>
    <property type="match status" value="1"/>
</dbReference>
<proteinExistence type="inferred from homology"/>
<dbReference type="PROSITE" id="PS50082">
    <property type="entry name" value="WD_REPEATS_2"/>
    <property type="match status" value="2"/>
</dbReference>
<name>A0A1Z5J6H3_FISSO</name>
<dbReference type="SMART" id="SM00320">
    <property type="entry name" value="WD40"/>
    <property type="match status" value="4"/>
</dbReference>
<dbReference type="InterPro" id="IPR051179">
    <property type="entry name" value="WD_repeat_multifunction"/>
</dbReference>
<organism evidence="7 8">
    <name type="scientific">Fistulifera solaris</name>
    <name type="common">Oleaginous diatom</name>
    <dbReference type="NCBI Taxonomy" id="1519565"/>
    <lineage>
        <taxon>Eukaryota</taxon>
        <taxon>Sar</taxon>
        <taxon>Stramenopiles</taxon>
        <taxon>Ochrophyta</taxon>
        <taxon>Bacillariophyta</taxon>
        <taxon>Bacillariophyceae</taxon>
        <taxon>Bacillariophycidae</taxon>
        <taxon>Naviculales</taxon>
        <taxon>Naviculaceae</taxon>
        <taxon>Fistulifera</taxon>
    </lineage>
</organism>
<dbReference type="InterPro" id="IPR036322">
    <property type="entry name" value="WD40_repeat_dom_sf"/>
</dbReference>
<evidence type="ECO:0000256" key="4">
    <source>
        <dbReference type="ARBA" id="ARBA00038321"/>
    </source>
</evidence>
<evidence type="ECO:0000256" key="2">
    <source>
        <dbReference type="ARBA" id="ARBA00022737"/>
    </source>
</evidence>
<dbReference type="InterPro" id="IPR015943">
    <property type="entry name" value="WD40/YVTN_repeat-like_dom_sf"/>
</dbReference>
<dbReference type="PROSITE" id="PS50294">
    <property type="entry name" value="WD_REPEATS_REGION"/>
    <property type="match status" value="1"/>
</dbReference>
<sequence>MFLNLILLFCVHGTHGWTLFGASRRFSSWQRFSQDSNDDEERIFFDDFAGQIVGGGGESLSLQSSNSLQQRVQTMQQEQIQKDARILRNWKTGNWCVRGFSMESVGTSSQEDNVIISTIAAASDQESCCIWVGRTDGSVLKVQLGKEYWAYFRSEQNGDSPAALLRDDEMSQTAASDEEPFLIQQQFSIGTGPVNHILEHEEIYLFTINDSSDIQQWLLHDDLERCPEECKTFQGAHSADIVAVKLLPKTNILFSAARDGSISFWNVETGDIVYNCVLEGGLTVHCADSDGHSIYLGSSDGTVVAYQVKDLLAVAATGGDSCPMPHGQWTACDNGALTSISCGGPGTLGRGREQPTYLLLTGDENGVIKQWEIIPRKVDDNPRLEQWPKLSTQRLSKKSHVFRGHHGAVSSLRAIDATKFVSSGVDGTIRAWNPVSGKELFLMEGFDDPVKSLCLLENLLVTDGMKNFVCVHDFGGNAEEESDDADFYLDNI</sequence>
<keyword evidence="3" id="KW-0647">Proteasome</keyword>
<evidence type="ECO:0000256" key="3">
    <source>
        <dbReference type="ARBA" id="ARBA00022942"/>
    </source>
</evidence>
<keyword evidence="8" id="KW-1185">Reference proteome</keyword>
<dbReference type="Pfam" id="PF00400">
    <property type="entry name" value="WD40"/>
    <property type="match status" value="2"/>
</dbReference>
<comment type="caution">
    <text evidence="7">The sequence shown here is derived from an EMBL/GenBank/DDBJ whole genome shotgun (WGS) entry which is preliminary data.</text>
</comment>
<dbReference type="Gene3D" id="2.130.10.10">
    <property type="entry name" value="YVTN repeat-like/Quinoprotein amine dehydrogenase"/>
    <property type="match status" value="1"/>
</dbReference>
<gene>
    <name evidence="7" type="ORF">FisN_16Lh219</name>
</gene>
<keyword evidence="6" id="KW-0732">Signal</keyword>
<dbReference type="OrthoDB" id="496at2759"/>
<evidence type="ECO:0000256" key="6">
    <source>
        <dbReference type="SAM" id="SignalP"/>
    </source>
</evidence>
<keyword evidence="2" id="KW-0677">Repeat</keyword>
<keyword evidence="1 5" id="KW-0853">WD repeat</keyword>
<evidence type="ECO:0000256" key="5">
    <source>
        <dbReference type="PROSITE-ProRule" id="PRU00221"/>
    </source>
</evidence>
<dbReference type="InterPro" id="IPR001680">
    <property type="entry name" value="WD40_rpt"/>
</dbReference>
<evidence type="ECO:0000256" key="1">
    <source>
        <dbReference type="ARBA" id="ARBA00022574"/>
    </source>
</evidence>